<dbReference type="Pfam" id="PF00148">
    <property type="entry name" value="Oxidored_nitro"/>
    <property type="match status" value="1"/>
</dbReference>
<keyword evidence="3" id="KW-1185">Reference proteome</keyword>
<dbReference type="Proteomes" id="UP000325255">
    <property type="component" value="Unassembled WGS sequence"/>
</dbReference>
<dbReference type="RefSeq" id="WP_150038961.1">
    <property type="nucleotide sequence ID" value="NZ_OW485601.1"/>
</dbReference>
<evidence type="ECO:0000313" key="2">
    <source>
        <dbReference type="EMBL" id="KAA5614064.1"/>
    </source>
</evidence>
<dbReference type="SUPFAM" id="SSF53807">
    <property type="entry name" value="Helical backbone' metal receptor"/>
    <property type="match status" value="1"/>
</dbReference>
<dbReference type="OrthoDB" id="9762718at2"/>
<dbReference type="InterPro" id="IPR000510">
    <property type="entry name" value="Nase/OxRdtase_comp1"/>
</dbReference>
<dbReference type="InterPro" id="IPR049939">
    <property type="entry name" value="NifE-like"/>
</dbReference>
<reference evidence="2 3" key="1">
    <citation type="submission" date="2019-09" db="EMBL/GenBank/DDBJ databases">
        <title>Genome sequence of Rhodovastum atsumiense, a diverse member of the Acetobacteraceae family of non-sulfur purple photosynthetic bacteria.</title>
        <authorList>
            <person name="Meyer T."/>
            <person name="Kyndt J."/>
        </authorList>
    </citation>
    <scope>NUCLEOTIDE SEQUENCE [LARGE SCALE GENOMIC DNA]</scope>
    <source>
        <strain evidence="2 3">DSM 21279</strain>
    </source>
</reference>
<accession>A0A5M6J0E6</accession>
<organism evidence="2 3">
    <name type="scientific">Rhodovastum atsumiense</name>
    <dbReference type="NCBI Taxonomy" id="504468"/>
    <lineage>
        <taxon>Bacteria</taxon>
        <taxon>Pseudomonadati</taxon>
        <taxon>Pseudomonadota</taxon>
        <taxon>Alphaproteobacteria</taxon>
        <taxon>Acetobacterales</taxon>
        <taxon>Acetobacteraceae</taxon>
        <taxon>Rhodovastum</taxon>
    </lineage>
</organism>
<dbReference type="EMBL" id="VWPK01000003">
    <property type="protein sequence ID" value="KAA5614064.1"/>
    <property type="molecule type" value="Genomic_DNA"/>
</dbReference>
<evidence type="ECO:0000313" key="3">
    <source>
        <dbReference type="Proteomes" id="UP000325255"/>
    </source>
</evidence>
<sequence length="441" mass="47677">MSATETGPRRCGCRRIPGRGQSGCAFRGAKMALQPIADVAHLVHGPASCEAGSWQFRPTFSSGPRMHRVSFTTGFTERDTIAGGERKLARAIDALIARHDPPAVFVYQTCLPAMIGDDIVPVCRDATRRWGRPVIPVDVPGFAGSRPYGVHRAAEILMEHVIGTAEPDRCMEADIVLIGEFNLADELAQIRPLLAQLGIRVLASLTGDGRLHDIAMAHRARAAVLLCSQGLAHLAERMHADFGIPCIDGSFHGTGNIAATLRQLSHLLVERGVPRDLPHRAEALIAREERRIAEVLGRYRIRLAGRRAMLLCGGAKTWSVACMLKEIGMVVSGTAIGKTSEDDRRKVTELVGTATPRFDGWQAEDMDALLRRGEADIVLGGANSQFVAMKAGIPWLEINHERSLPLAGYGGMLALLAAIDRSVNNPVWIQVRSAAPWDAAG</sequence>
<feature type="domain" description="Nitrogenase/oxidoreductase component 1" evidence="1">
    <location>
        <begin position="24"/>
        <end position="422"/>
    </location>
</feature>
<protein>
    <submittedName>
        <fullName evidence="2">Nitrogenase iron-molybdenum cofactor biosynthesis protein NifE</fullName>
    </submittedName>
</protein>
<dbReference type="PANTHER" id="PTHR42956:SF1">
    <property type="entry name" value="NITROGENASE IRON-MOLYBDENUM COFACTOR BIOSYNTHESIS PROTEIN NIFE"/>
    <property type="match status" value="1"/>
</dbReference>
<dbReference type="Gene3D" id="3.40.50.1980">
    <property type="entry name" value="Nitrogenase molybdenum iron protein domain"/>
    <property type="match status" value="1"/>
</dbReference>
<comment type="caution">
    <text evidence="2">The sequence shown here is derived from an EMBL/GenBank/DDBJ whole genome shotgun (WGS) entry which is preliminary data.</text>
</comment>
<dbReference type="Gene3D" id="3.40.50.12380">
    <property type="entry name" value="Nitrogenase MoFe cofactor biosynthesis protein NifE, C-terminal"/>
    <property type="match status" value="1"/>
</dbReference>
<name>A0A5M6J0E6_9PROT</name>
<dbReference type="GO" id="GO:0016491">
    <property type="term" value="F:oxidoreductase activity"/>
    <property type="evidence" value="ECO:0007669"/>
    <property type="project" value="InterPro"/>
</dbReference>
<dbReference type="PANTHER" id="PTHR42956">
    <property type="entry name" value="NITROGENASE IRON-MOLYBDENUM COFACTOR BIOSYNTHESIS PROTEIN NIFE"/>
    <property type="match status" value="1"/>
</dbReference>
<proteinExistence type="predicted"/>
<dbReference type="AlphaFoldDB" id="A0A5M6J0E6"/>
<evidence type="ECO:0000259" key="1">
    <source>
        <dbReference type="Pfam" id="PF00148"/>
    </source>
</evidence>
<gene>
    <name evidence="2" type="ORF">F1189_02335</name>
</gene>